<sequence length="75" mass="8817">MGSVVPVDRYRERRGEERRGEERRGEERRGEGFIQLDKEPARDEDLWGGRTDFRATARSVSHPELYVVGHALYRD</sequence>
<feature type="region of interest" description="Disordered" evidence="1">
    <location>
        <begin position="1"/>
        <end position="33"/>
    </location>
</feature>
<feature type="compositionally biased region" description="Basic and acidic residues" evidence="1">
    <location>
        <begin position="8"/>
        <end position="33"/>
    </location>
</feature>
<accession>A0A5C6NW32</accession>
<organism evidence="2 3">
    <name type="scientific">Takifugu flavidus</name>
    <name type="common">sansaifugu</name>
    <dbReference type="NCBI Taxonomy" id="433684"/>
    <lineage>
        <taxon>Eukaryota</taxon>
        <taxon>Metazoa</taxon>
        <taxon>Chordata</taxon>
        <taxon>Craniata</taxon>
        <taxon>Vertebrata</taxon>
        <taxon>Euteleostomi</taxon>
        <taxon>Actinopterygii</taxon>
        <taxon>Neopterygii</taxon>
        <taxon>Teleostei</taxon>
        <taxon>Neoteleostei</taxon>
        <taxon>Acanthomorphata</taxon>
        <taxon>Eupercaria</taxon>
        <taxon>Tetraodontiformes</taxon>
        <taxon>Tetradontoidea</taxon>
        <taxon>Tetraodontidae</taxon>
        <taxon>Takifugu</taxon>
    </lineage>
</organism>
<gene>
    <name evidence="2" type="ORF">D4764_16G0001790</name>
</gene>
<reference evidence="2 3" key="1">
    <citation type="submission" date="2019-04" db="EMBL/GenBank/DDBJ databases">
        <title>Chromosome genome assembly for Takifugu flavidus.</title>
        <authorList>
            <person name="Xiao S."/>
        </authorList>
    </citation>
    <scope>NUCLEOTIDE SEQUENCE [LARGE SCALE GENOMIC DNA]</scope>
    <source>
        <strain evidence="2">HTHZ2018</strain>
        <tissue evidence="2">Muscle</tissue>
    </source>
</reference>
<dbReference type="EMBL" id="RHFK02000008">
    <property type="protein sequence ID" value="TWW71682.1"/>
    <property type="molecule type" value="Genomic_DNA"/>
</dbReference>
<proteinExistence type="predicted"/>
<evidence type="ECO:0000256" key="1">
    <source>
        <dbReference type="SAM" id="MobiDB-lite"/>
    </source>
</evidence>
<name>A0A5C6NW32_9TELE</name>
<dbReference type="Proteomes" id="UP000324091">
    <property type="component" value="Chromosome 16"/>
</dbReference>
<protein>
    <submittedName>
        <fullName evidence="2">Uncharacterized protein</fullName>
    </submittedName>
</protein>
<evidence type="ECO:0000313" key="2">
    <source>
        <dbReference type="EMBL" id="TWW71682.1"/>
    </source>
</evidence>
<evidence type="ECO:0000313" key="3">
    <source>
        <dbReference type="Proteomes" id="UP000324091"/>
    </source>
</evidence>
<comment type="caution">
    <text evidence="2">The sequence shown here is derived from an EMBL/GenBank/DDBJ whole genome shotgun (WGS) entry which is preliminary data.</text>
</comment>
<keyword evidence="3" id="KW-1185">Reference proteome</keyword>
<dbReference type="AlphaFoldDB" id="A0A5C6NW32"/>